<feature type="region of interest" description="Disordered" evidence="1">
    <location>
        <begin position="88"/>
        <end position="140"/>
    </location>
</feature>
<gene>
    <name evidence="2" type="ORF">KC01_LOCUS11796</name>
</gene>
<organism evidence="2 3">
    <name type="scientific">Knipowitschia caucasica</name>
    <name type="common">Caucasian dwarf goby</name>
    <name type="synonym">Pomatoschistus caucasicus</name>
    <dbReference type="NCBI Taxonomy" id="637954"/>
    <lineage>
        <taxon>Eukaryota</taxon>
        <taxon>Metazoa</taxon>
        <taxon>Chordata</taxon>
        <taxon>Craniata</taxon>
        <taxon>Vertebrata</taxon>
        <taxon>Euteleostomi</taxon>
        <taxon>Actinopterygii</taxon>
        <taxon>Neopterygii</taxon>
        <taxon>Teleostei</taxon>
        <taxon>Neoteleostei</taxon>
        <taxon>Acanthomorphata</taxon>
        <taxon>Gobiaria</taxon>
        <taxon>Gobiiformes</taxon>
        <taxon>Gobioidei</taxon>
        <taxon>Gobiidae</taxon>
        <taxon>Gobiinae</taxon>
        <taxon>Knipowitschia</taxon>
    </lineage>
</organism>
<dbReference type="Proteomes" id="UP001497482">
    <property type="component" value="Chromosome 14"/>
</dbReference>
<reference evidence="2 3" key="1">
    <citation type="submission" date="2024-04" db="EMBL/GenBank/DDBJ databases">
        <authorList>
            <person name="Waldvogel A.-M."/>
            <person name="Schoenle A."/>
        </authorList>
    </citation>
    <scope>NUCLEOTIDE SEQUENCE [LARGE SCALE GENOMIC DNA]</scope>
</reference>
<name>A0AAV2JXT1_KNICA</name>
<dbReference type="EMBL" id="OZ035836">
    <property type="protein sequence ID" value="CAL1581018.1"/>
    <property type="molecule type" value="Genomic_DNA"/>
</dbReference>
<dbReference type="AlphaFoldDB" id="A0AAV2JXT1"/>
<evidence type="ECO:0000256" key="1">
    <source>
        <dbReference type="SAM" id="MobiDB-lite"/>
    </source>
</evidence>
<proteinExistence type="predicted"/>
<keyword evidence="3" id="KW-1185">Reference proteome</keyword>
<evidence type="ECO:0000313" key="3">
    <source>
        <dbReference type="Proteomes" id="UP001497482"/>
    </source>
</evidence>
<evidence type="ECO:0000313" key="2">
    <source>
        <dbReference type="EMBL" id="CAL1581018.1"/>
    </source>
</evidence>
<accession>A0AAV2JXT1</accession>
<sequence length="140" mass="15962">MYARAVWVEKGKEMEGTVPFNWIYIKLNGSPEDARVLVVRKSEELDKFIFPPIIFQFLLPLQQGWVSRTILPTESEVAFTEVPVTSIPPTEREVPFPSIPPTEREVPVPSIPPTEREVPFPSIPPTEREVPFPSIPPTER</sequence>
<protein>
    <submittedName>
        <fullName evidence="2">Uncharacterized protein</fullName>
    </submittedName>
</protein>